<dbReference type="InterPro" id="IPR007024">
    <property type="entry name" value="BLUF_domain"/>
</dbReference>
<dbReference type="Pfam" id="PF04940">
    <property type="entry name" value="BLUF"/>
    <property type="match status" value="1"/>
</dbReference>
<gene>
    <name evidence="2" type="primary">ycgF</name>
    <name evidence="2" type="ORF">Spa11_06780</name>
</gene>
<keyword evidence="3" id="KW-1185">Reference proteome</keyword>
<dbReference type="GO" id="GO:0009882">
    <property type="term" value="F:blue light photoreceptor activity"/>
    <property type="evidence" value="ECO:0007669"/>
    <property type="project" value="InterPro"/>
</dbReference>
<evidence type="ECO:0000259" key="1">
    <source>
        <dbReference type="PROSITE" id="PS50925"/>
    </source>
</evidence>
<protein>
    <submittedName>
        <fullName evidence="2">Blue light-and temperature-regulated antirepressor YcgF</fullName>
    </submittedName>
</protein>
<proteinExistence type="predicted"/>
<dbReference type="AlphaFoldDB" id="A0A518K3Y5"/>
<dbReference type="RefSeq" id="WP_197529703.1">
    <property type="nucleotide sequence ID" value="NZ_CP036349.1"/>
</dbReference>
<dbReference type="SMART" id="SM01034">
    <property type="entry name" value="BLUF"/>
    <property type="match status" value="1"/>
</dbReference>
<organism evidence="2 3">
    <name type="scientific">Botrimarina mediterranea</name>
    <dbReference type="NCBI Taxonomy" id="2528022"/>
    <lineage>
        <taxon>Bacteria</taxon>
        <taxon>Pseudomonadati</taxon>
        <taxon>Planctomycetota</taxon>
        <taxon>Planctomycetia</taxon>
        <taxon>Pirellulales</taxon>
        <taxon>Lacipirellulaceae</taxon>
        <taxon>Botrimarina</taxon>
    </lineage>
</organism>
<dbReference type="Proteomes" id="UP000316426">
    <property type="component" value="Chromosome"/>
</dbReference>
<feature type="domain" description="BLUF" evidence="1">
    <location>
        <begin position="2"/>
        <end position="94"/>
    </location>
</feature>
<dbReference type="PROSITE" id="PS50925">
    <property type="entry name" value="BLUF"/>
    <property type="match status" value="1"/>
</dbReference>
<dbReference type="SUPFAM" id="SSF54975">
    <property type="entry name" value="Acylphosphatase/BLUF domain-like"/>
    <property type="match status" value="1"/>
</dbReference>
<dbReference type="GO" id="GO:0071949">
    <property type="term" value="F:FAD binding"/>
    <property type="evidence" value="ECO:0007669"/>
    <property type="project" value="InterPro"/>
</dbReference>
<accession>A0A518K3Y5</accession>
<dbReference type="Gene3D" id="3.30.70.100">
    <property type="match status" value="1"/>
</dbReference>
<evidence type="ECO:0000313" key="2">
    <source>
        <dbReference type="EMBL" id="QDV72500.1"/>
    </source>
</evidence>
<reference evidence="2 3" key="1">
    <citation type="submission" date="2019-02" db="EMBL/GenBank/DDBJ databases">
        <title>Deep-cultivation of Planctomycetes and their phenomic and genomic characterization uncovers novel biology.</title>
        <authorList>
            <person name="Wiegand S."/>
            <person name="Jogler M."/>
            <person name="Boedeker C."/>
            <person name="Pinto D."/>
            <person name="Vollmers J."/>
            <person name="Rivas-Marin E."/>
            <person name="Kohn T."/>
            <person name="Peeters S.H."/>
            <person name="Heuer A."/>
            <person name="Rast P."/>
            <person name="Oberbeckmann S."/>
            <person name="Bunk B."/>
            <person name="Jeske O."/>
            <person name="Meyerdierks A."/>
            <person name="Storesund J.E."/>
            <person name="Kallscheuer N."/>
            <person name="Luecker S."/>
            <person name="Lage O.M."/>
            <person name="Pohl T."/>
            <person name="Merkel B.J."/>
            <person name="Hornburger P."/>
            <person name="Mueller R.-W."/>
            <person name="Bruemmer F."/>
            <person name="Labrenz M."/>
            <person name="Spormann A.M."/>
            <person name="Op den Camp H."/>
            <person name="Overmann J."/>
            <person name="Amann R."/>
            <person name="Jetten M.S.M."/>
            <person name="Mascher T."/>
            <person name="Medema M.H."/>
            <person name="Devos D.P."/>
            <person name="Kaster A.-K."/>
            <person name="Ovreas L."/>
            <person name="Rohde M."/>
            <person name="Galperin M.Y."/>
            <person name="Jogler C."/>
        </authorList>
    </citation>
    <scope>NUCLEOTIDE SEQUENCE [LARGE SCALE GENOMIC DNA]</scope>
    <source>
        <strain evidence="2 3">Spa11</strain>
    </source>
</reference>
<dbReference type="EMBL" id="CP036349">
    <property type="protein sequence ID" value="QDV72500.1"/>
    <property type="molecule type" value="Genomic_DNA"/>
</dbReference>
<evidence type="ECO:0000313" key="3">
    <source>
        <dbReference type="Proteomes" id="UP000316426"/>
    </source>
</evidence>
<name>A0A518K3Y5_9BACT</name>
<dbReference type="InterPro" id="IPR036046">
    <property type="entry name" value="Acylphosphatase-like_dom_sf"/>
</dbReference>
<dbReference type="KEGG" id="bmei:Spa11_06780"/>
<sequence length="149" mass="16477">MLRRVLYSSKATAGLGMRDALDIIRVSYNRNSQAGLTGGLLFLDGYFYQVLEGVGGAVETCLSRISRDPRHAEIVTRRDERVSEPLFADDWMALRGIDDVEPEVLSAHGYEPGLPIERFGADQTLAFLLACFDKQLVEELAPTLATTRA</sequence>